<gene>
    <name evidence="1" type="ORF">T231_03295</name>
</gene>
<comment type="caution">
    <text evidence="1">The sequence shown here is derived from an EMBL/GenBank/DDBJ whole genome shotgun (WGS) entry which is preliminary data.</text>
</comment>
<dbReference type="EMBL" id="AYYD01000627">
    <property type="protein sequence ID" value="ETK10735.1"/>
    <property type="molecule type" value="Genomic_DNA"/>
</dbReference>
<evidence type="ECO:0008006" key="3">
    <source>
        <dbReference type="Google" id="ProtNLM"/>
    </source>
</evidence>
<sequence>MTTLELSHELKMANANVADTINKALERYNAGLPDRREHIVLHRTATPSHLLRAVYELPDPVMRMLYTYKATCGRFWRRIYELHPEWVPDDRTRAELTPASMRLEREELLEARRRLHGAYTPQMLIEARLYGFERAARKLRFADGYALRAWLRDLRLLHRRYTLWVLLPPYDARGYTQTVTMAAGRKGEEKTPIEVTVWTERGLQFLARLKRKHPPQNVPDSYGTNPLPTR</sequence>
<dbReference type="GO" id="GO:0003677">
    <property type="term" value="F:DNA binding"/>
    <property type="evidence" value="ECO:0007669"/>
    <property type="project" value="InterPro"/>
</dbReference>
<name>W2CUA5_9BACT</name>
<evidence type="ECO:0000313" key="1">
    <source>
        <dbReference type="EMBL" id="ETK10735.1"/>
    </source>
</evidence>
<protein>
    <recommendedName>
        <fullName evidence="3">Antirepressor protein C-terminal domain-containing protein</fullName>
    </recommendedName>
</protein>
<keyword evidence="2" id="KW-1185">Reference proteome</keyword>
<dbReference type="AlphaFoldDB" id="W2CUA5"/>
<reference evidence="1 2" key="1">
    <citation type="submission" date="2013-11" db="EMBL/GenBank/DDBJ databases">
        <title>Single cell genomics of uncultured Tannerella BU063 (oral taxon 286).</title>
        <authorList>
            <person name="Beall C.J."/>
            <person name="Campbell A.G."/>
            <person name="Griffen A.L."/>
            <person name="Podar M."/>
            <person name="Leys E.J."/>
        </authorList>
    </citation>
    <scope>NUCLEOTIDE SEQUENCE [LARGE SCALE GENOMIC DNA]</scope>
    <source>
        <strain evidence="1">Cell 6/7/9</strain>
    </source>
</reference>
<evidence type="ECO:0000313" key="2">
    <source>
        <dbReference type="Proteomes" id="UP000018874"/>
    </source>
</evidence>
<dbReference type="Proteomes" id="UP000018874">
    <property type="component" value="Unassembled WGS sequence"/>
</dbReference>
<accession>W2CUA5</accession>
<proteinExistence type="predicted"/>
<organism evidence="1 2">
    <name type="scientific">Tannerella sp. oral taxon BU063 isolate Cell 6/7/9</name>
    <dbReference type="NCBI Taxonomy" id="1411021"/>
    <lineage>
        <taxon>Bacteria</taxon>
        <taxon>Pseudomonadati</taxon>
        <taxon>Bacteroidota</taxon>
        <taxon>Bacteroidia</taxon>
        <taxon>Bacteroidales</taxon>
        <taxon>Tannerellaceae</taxon>
        <taxon>Tannerella</taxon>
    </lineage>
</organism>
<dbReference type="PATRIC" id="fig|1411021.3.peg.206"/>